<feature type="transmembrane region" description="Helical" evidence="2">
    <location>
        <begin position="103"/>
        <end position="123"/>
    </location>
</feature>
<protein>
    <submittedName>
        <fullName evidence="3">Low temperature requirement protein A</fullName>
    </submittedName>
</protein>
<dbReference type="Proteomes" id="UP001589894">
    <property type="component" value="Unassembled WGS sequence"/>
</dbReference>
<evidence type="ECO:0000313" key="3">
    <source>
        <dbReference type="EMBL" id="MFC0567741.1"/>
    </source>
</evidence>
<feature type="transmembrane region" description="Helical" evidence="2">
    <location>
        <begin position="135"/>
        <end position="153"/>
    </location>
</feature>
<dbReference type="Pfam" id="PF06772">
    <property type="entry name" value="LtrA"/>
    <property type="match status" value="1"/>
</dbReference>
<dbReference type="PANTHER" id="PTHR36840:SF1">
    <property type="entry name" value="BLL5714 PROTEIN"/>
    <property type="match status" value="1"/>
</dbReference>
<organism evidence="3 4">
    <name type="scientific">Plantactinospora siamensis</name>
    <dbReference type="NCBI Taxonomy" id="555372"/>
    <lineage>
        <taxon>Bacteria</taxon>
        <taxon>Bacillati</taxon>
        <taxon>Actinomycetota</taxon>
        <taxon>Actinomycetes</taxon>
        <taxon>Micromonosporales</taxon>
        <taxon>Micromonosporaceae</taxon>
        <taxon>Plantactinospora</taxon>
    </lineage>
</organism>
<accession>A0ABV6P460</accession>
<feature type="transmembrane region" description="Helical" evidence="2">
    <location>
        <begin position="192"/>
        <end position="211"/>
    </location>
</feature>
<feature type="transmembrane region" description="Helical" evidence="2">
    <location>
        <begin position="165"/>
        <end position="186"/>
    </location>
</feature>
<feature type="transmembrane region" description="Helical" evidence="2">
    <location>
        <begin position="367"/>
        <end position="384"/>
    </location>
</feature>
<name>A0ABV6P460_9ACTN</name>
<feature type="transmembrane region" description="Helical" evidence="2">
    <location>
        <begin position="335"/>
        <end position="355"/>
    </location>
</feature>
<feature type="transmembrane region" description="Helical" evidence="2">
    <location>
        <begin position="258"/>
        <end position="282"/>
    </location>
</feature>
<evidence type="ECO:0000313" key="4">
    <source>
        <dbReference type="Proteomes" id="UP001589894"/>
    </source>
</evidence>
<feature type="region of interest" description="Disordered" evidence="1">
    <location>
        <begin position="428"/>
        <end position="448"/>
    </location>
</feature>
<reference evidence="3 4" key="1">
    <citation type="submission" date="2024-09" db="EMBL/GenBank/DDBJ databases">
        <authorList>
            <person name="Sun Q."/>
            <person name="Mori K."/>
        </authorList>
    </citation>
    <scope>NUCLEOTIDE SEQUENCE [LARGE SCALE GENOMIC DNA]</scope>
    <source>
        <strain evidence="3 4">TBRC 2205</strain>
    </source>
</reference>
<comment type="caution">
    <text evidence="3">The sequence shown here is derived from an EMBL/GenBank/DDBJ whole genome shotgun (WGS) entry which is preliminary data.</text>
</comment>
<feature type="transmembrane region" description="Helical" evidence="2">
    <location>
        <begin position="70"/>
        <end position="91"/>
    </location>
</feature>
<dbReference type="EMBL" id="JBHLUE010000026">
    <property type="protein sequence ID" value="MFC0567741.1"/>
    <property type="molecule type" value="Genomic_DNA"/>
</dbReference>
<evidence type="ECO:0000256" key="1">
    <source>
        <dbReference type="SAM" id="MobiDB-lite"/>
    </source>
</evidence>
<keyword evidence="2" id="KW-0472">Membrane</keyword>
<keyword evidence="2" id="KW-0812">Transmembrane</keyword>
<dbReference type="PANTHER" id="PTHR36840">
    <property type="entry name" value="BLL5714 PROTEIN"/>
    <property type="match status" value="1"/>
</dbReference>
<keyword evidence="4" id="KW-1185">Reference proteome</keyword>
<dbReference type="RefSeq" id="WP_377343077.1">
    <property type="nucleotide sequence ID" value="NZ_JBHLUE010000026.1"/>
</dbReference>
<feature type="transmembrane region" description="Helical" evidence="2">
    <location>
        <begin position="231"/>
        <end position="252"/>
    </location>
</feature>
<gene>
    <name evidence="3" type="ORF">ACFFHU_26830</name>
</gene>
<sequence>MAEKQADLPASLKHQLHHRLRPMTGRDPRERGRSTTPIELLYDLTYVIAFGAAADQLAHQISEGHVGPALGAYAFAIFSVTWAWMNFTWFASSYDNDDALFRIATLVQMIGVIVLTFGLPVSFDAAAHGHSPNNLLMVVGYIIMRVPLIGLWLRAARQDRAHRRIAVAYAVAIAVAQTGWLLSAILPLPVAVTVGVLVLLAVAEMAAPVVLERNLGAPPWNAGHIAERFSLLTLITIGEVVAATTSAVGALIRAQGWTIAAIAIAASGLVLAGAMWWAYFLIPSRPILERWPERTFGWRYAHLPIFGAIAAVGAGLRVATTAVEEKELSALEVVLALAIPVAVLVLTIFATWTVLMRSYDLTHVPLLVLNLVPLVAAVGLPLLLHSTEPVDPARPASLAILVGAIALVALSAVVEVVGHERVGFTHTMRALDEGRPARPGPPAGDGAE</sequence>
<proteinExistence type="predicted"/>
<keyword evidence="2" id="KW-1133">Transmembrane helix</keyword>
<evidence type="ECO:0000256" key="2">
    <source>
        <dbReference type="SAM" id="Phobius"/>
    </source>
</evidence>
<dbReference type="InterPro" id="IPR010640">
    <property type="entry name" value="Low_temperature_requirement_A"/>
</dbReference>
<feature type="transmembrane region" description="Helical" evidence="2">
    <location>
        <begin position="396"/>
        <end position="418"/>
    </location>
</feature>
<feature type="transmembrane region" description="Helical" evidence="2">
    <location>
        <begin position="303"/>
        <end position="323"/>
    </location>
</feature>